<organism evidence="4 5">
    <name type="scientific">Stenotrophomonas maltophilia</name>
    <name type="common">Pseudomonas maltophilia</name>
    <name type="synonym">Xanthomonas maltophilia</name>
    <dbReference type="NCBI Taxonomy" id="40324"/>
    <lineage>
        <taxon>Bacteria</taxon>
        <taxon>Pseudomonadati</taxon>
        <taxon>Pseudomonadota</taxon>
        <taxon>Gammaproteobacteria</taxon>
        <taxon>Lysobacterales</taxon>
        <taxon>Lysobacteraceae</taxon>
        <taxon>Stenotrophomonas</taxon>
        <taxon>Stenotrophomonas maltophilia group</taxon>
    </lineage>
</organism>
<accession>A0A7V8JMC2</accession>
<keyword evidence="2" id="KW-1133">Transmembrane helix</keyword>
<evidence type="ECO:0000259" key="3">
    <source>
        <dbReference type="Pfam" id="PF13116"/>
    </source>
</evidence>
<feature type="region of interest" description="Disordered" evidence="1">
    <location>
        <begin position="1260"/>
        <end position="1298"/>
    </location>
</feature>
<keyword evidence="2" id="KW-0812">Transmembrane</keyword>
<dbReference type="EMBL" id="WNDS01000002">
    <property type="protein sequence ID" value="KAF1015940.1"/>
    <property type="molecule type" value="Genomic_DNA"/>
</dbReference>
<evidence type="ECO:0000256" key="2">
    <source>
        <dbReference type="SAM" id="Phobius"/>
    </source>
</evidence>
<dbReference type="Pfam" id="PF13116">
    <property type="entry name" value="YhdP"/>
    <property type="match status" value="1"/>
</dbReference>
<dbReference type="InterPro" id="IPR011836">
    <property type="entry name" value="YhdP"/>
</dbReference>
<dbReference type="PANTHER" id="PTHR38690">
    <property type="entry name" value="PROTEASE-RELATED"/>
    <property type="match status" value="1"/>
</dbReference>
<proteinExistence type="predicted"/>
<name>A0A7V8JMC2_STEMA</name>
<gene>
    <name evidence="4" type="ORF">GAK31_01423</name>
</gene>
<dbReference type="Proteomes" id="UP000487117">
    <property type="component" value="Unassembled WGS sequence"/>
</dbReference>
<reference evidence="5" key="1">
    <citation type="journal article" date="2020" name="MBio">
        <title>Horizontal gene transfer to a defensive symbiont with a reduced genome amongst a multipartite beetle microbiome.</title>
        <authorList>
            <person name="Waterworth S.C."/>
            <person name="Florez L.V."/>
            <person name="Rees E.R."/>
            <person name="Hertweck C."/>
            <person name="Kaltenpoth M."/>
            <person name="Kwan J.C."/>
        </authorList>
    </citation>
    <scope>NUCLEOTIDE SEQUENCE [LARGE SCALE GENOMIC DNA]</scope>
</reference>
<dbReference type="InterPro" id="IPR025263">
    <property type="entry name" value="YhdP_central"/>
</dbReference>
<feature type="domain" description="YhdP central" evidence="3">
    <location>
        <begin position="10"/>
        <end position="1266"/>
    </location>
</feature>
<feature type="compositionally biased region" description="Basic and acidic residues" evidence="1">
    <location>
        <begin position="1263"/>
        <end position="1275"/>
    </location>
</feature>
<evidence type="ECO:0000256" key="1">
    <source>
        <dbReference type="SAM" id="MobiDB-lite"/>
    </source>
</evidence>
<evidence type="ECO:0000313" key="4">
    <source>
        <dbReference type="EMBL" id="KAF1015940.1"/>
    </source>
</evidence>
<evidence type="ECO:0000313" key="5">
    <source>
        <dbReference type="Proteomes" id="UP000487117"/>
    </source>
</evidence>
<keyword evidence="2" id="KW-0472">Membrane</keyword>
<comment type="caution">
    <text evidence="4">The sequence shown here is derived from an EMBL/GenBank/DDBJ whole genome shotgun (WGS) entry which is preliminary data.</text>
</comment>
<sequence>MSAPPRLRLRRIRRHAVYASAIVLVVVALAVGTLSQLLPLAERHPEQIAAWLSARAGQPVQFDQLRTAWTRRGPLLQLKGLRIGDGQGVAVGEAEVLVSMYAGLLPGNSLTELRLRGLALTLQQDADGRWAVQGLPQPKTPGGDPLDTLRRLGELQVIDGRLGIQAPALGLQTTLPRLDLRLRVNGDRLRVGVRAWASTGTLPLTGVLDLDRRDGSGEAWLGGDPVDFQAWSSLLGAGGMRLREGKGELNVWARLRDFRPVAVTTDSNLRDVRIDGAPLPDVAVPQLQLQRLQARVRWQQQADGWAVQAPRLRLQDANGTEQLDGLQLVVGRQVQVAAPQLSAAIALRALALSDRLDTGLRHWLYQARPSVQVRQFQLNGSRDGPLWAQGELQQLAFASIGDAPGLRGLAGHFDGDAEGFRLQLQPSQQLQFDWPTGFGVRHDLHLAGDVVGWRDEAGGWRIGTPALRVQGTDYGADVRGTVWFQGDGTRPWLQLAAKLDDTPITAAKRFWIHSKMSTAATDWLDMALVSGHLRNGIGLVTGDLDDWPFDANNGRFEAGGHIDNGSIRFQHDWPAMSQVDADIAFIGPGFHMDGRGDLAGVSVQHVEAGIEDFGATPLYVRATAPSDASRLLAMLRQSPLQADYGDTLDSLSARGPATVGFDLSLPLHHDEGGGHLQGTVDLAGVKLVDKAYQLKFDNVRGQARYDSGGFGAEALSVRHLGQDGQLSLRAGGSTHDPKLAFESELSARLDAGVLMDRAPELAWLKPYVNGTSRWTVAVNLPKVAQGTPPPPSELRLRSDLVGTRLDLPAPLDKPAAEPLATTVAAQLPMGEGRIDVAFGQRLALAARSHAGQTGVQVTLGSGSVDRAPPTSGLNVNGHSGTLDALEWISLARGSGDDANDSMPLRAVDVQVGQLMLIGGVFEQTRLQLRPGPQALDVRMDGPSLVGRLSVPNAEGGTISGQFARVHWQSLPTPVKPPGDGGPITLPDGTAMAARVQAGANDTDPTKLPALALDIDDLQFGKVLLGQAVLRTRPLPNGMGVDQLSFRSPRQQIDVSGRWLGKGAGSRTELDAKVASEDLGSLMKNLDYGGQLRGGAGEATLKAAWSGGPSDFQLGNLQGTLQLDARNGQLLELEPGAGRVLGLLSVAQLPRRLMFDFRDFFSKGFAFNQVEGTVQFGNGLARTDKVRIEGPAANITIRGQADLRNQQFDQTIDVNPRAGNLLTVVGAVAVGPVGAALGAATNAVLSKPLGEIGAKTYRVTGPWKEPKAEVIERERTPSPAPAPPSTPPAAPPPAPAGRR</sequence>
<feature type="transmembrane region" description="Helical" evidence="2">
    <location>
        <begin position="16"/>
        <end position="38"/>
    </location>
</feature>
<protein>
    <recommendedName>
        <fullName evidence="3">YhdP central domain-containing protein</fullName>
    </recommendedName>
</protein>
<feature type="compositionally biased region" description="Pro residues" evidence="1">
    <location>
        <begin position="1277"/>
        <end position="1298"/>
    </location>
</feature>
<dbReference type="PANTHER" id="PTHR38690:SF1">
    <property type="entry name" value="PROTEASE"/>
    <property type="match status" value="1"/>
</dbReference>
<dbReference type="NCBIfam" id="TIGR02099">
    <property type="entry name" value="YhdP family protein"/>
    <property type="match status" value="1"/>
</dbReference>